<dbReference type="InterPro" id="IPR043137">
    <property type="entry name" value="GGT_ssub_C"/>
</dbReference>
<dbReference type="InterPro" id="IPR029055">
    <property type="entry name" value="Ntn_hydrolases_N"/>
</dbReference>
<evidence type="ECO:0000313" key="1">
    <source>
        <dbReference type="EMBL" id="TMI89483.1"/>
    </source>
</evidence>
<proteinExistence type="predicted"/>
<sequence>MTGASGPVLSVTQGRPAFLGTKHVVSSTHYLATMAGLRMFALGGNAADAGVAAGIALNVLERHLTDFGGVAPIMFFRPGMPRPETIAGVGCWPRRLTLERFLERYGGDMPLGAPRYVTPAAPDAWLTALARYGRLSLRDVLAPACELCDGFPVYDRLARTIANLAPRLREWPASARVFLPNGRPPQAGEVLVQPELGGLFRRLIDVEHGARQRGREAAIGAARDEIYRGEIARELAAHAERTGSELDAEDLAAYRVAVGPPVSSRYRDVEVHACGPWSQGPLLPMVLNVLQGQHLRQLGQGSAAHLHYLIEAIKVACADREAFFGDPDQVDVPMTGLLDPEYADERRRLIDPARACPGLPLPGNPWRYEGRSGPPGYVPAPAAGAAQADTAFVCAMDADGNAFCATPSDPGLSAPLADGLGMIISTRGAQLWTTPGHPSAIAPGKRPRLTPNPAMLMQSGRALMPFGCPGGDAQVQAMVQVVCNVLDFGMNVQAAIEAPRVVSASFPSSFHPHPYEPGVLRVEGRIAPDVRDRLAALGHAVEVLPDVAPSVAAVCAIRRRDGGVLEGGADPRRESSAAGW</sequence>
<keyword evidence="1" id="KW-0808">Transferase</keyword>
<dbReference type="PANTHER" id="PTHR43881:SF1">
    <property type="entry name" value="GAMMA-GLUTAMYLTRANSPEPTIDASE (AFU_ORTHOLOGUE AFUA_4G13580)"/>
    <property type="match status" value="1"/>
</dbReference>
<protein>
    <submittedName>
        <fullName evidence="1">Gamma-glutamyltransferase family protein</fullName>
    </submittedName>
</protein>
<dbReference type="Proteomes" id="UP000318509">
    <property type="component" value="Unassembled WGS sequence"/>
</dbReference>
<dbReference type="PANTHER" id="PTHR43881">
    <property type="entry name" value="GAMMA-GLUTAMYLTRANSPEPTIDASE (AFU_ORTHOLOGUE AFUA_4G13580)"/>
    <property type="match status" value="1"/>
</dbReference>
<dbReference type="Pfam" id="PF01019">
    <property type="entry name" value="G_glu_transpept"/>
    <property type="match status" value="1"/>
</dbReference>
<dbReference type="EMBL" id="VBAK01000123">
    <property type="protein sequence ID" value="TMI89483.1"/>
    <property type="molecule type" value="Genomic_DNA"/>
</dbReference>
<dbReference type="AlphaFoldDB" id="A0A537K119"/>
<dbReference type="Gene3D" id="1.10.246.130">
    <property type="match status" value="1"/>
</dbReference>
<reference evidence="1 2" key="1">
    <citation type="journal article" date="2019" name="Nat. Microbiol.">
        <title>Mediterranean grassland soil C-N compound turnover is dependent on rainfall and depth, and is mediated by genomically divergent microorganisms.</title>
        <authorList>
            <person name="Diamond S."/>
            <person name="Andeer P.F."/>
            <person name="Li Z."/>
            <person name="Crits-Christoph A."/>
            <person name="Burstein D."/>
            <person name="Anantharaman K."/>
            <person name="Lane K.R."/>
            <person name="Thomas B.C."/>
            <person name="Pan C."/>
            <person name="Northen T.R."/>
            <person name="Banfield J.F."/>
        </authorList>
    </citation>
    <scope>NUCLEOTIDE SEQUENCE [LARGE SCALE GENOMIC DNA]</scope>
    <source>
        <strain evidence="1">NP_3</strain>
    </source>
</reference>
<evidence type="ECO:0000313" key="2">
    <source>
        <dbReference type="Proteomes" id="UP000318509"/>
    </source>
</evidence>
<name>A0A537K119_9BACT</name>
<dbReference type="InterPro" id="IPR052896">
    <property type="entry name" value="GGT-like_enzyme"/>
</dbReference>
<dbReference type="SUPFAM" id="SSF56235">
    <property type="entry name" value="N-terminal nucleophile aminohydrolases (Ntn hydrolases)"/>
    <property type="match status" value="1"/>
</dbReference>
<dbReference type="GO" id="GO:0016740">
    <property type="term" value="F:transferase activity"/>
    <property type="evidence" value="ECO:0007669"/>
    <property type="project" value="UniProtKB-KW"/>
</dbReference>
<dbReference type="PRINTS" id="PR01210">
    <property type="entry name" value="GGTRANSPTASE"/>
</dbReference>
<dbReference type="InterPro" id="IPR043138">
    <property type="entry name" value="GGT_lsub"/>
</dbReference>
<dbReference type="Gene3D" id="3.60.20.40">
    <property type="match status" value="1"/>
</dbReference>
<organism evidence="1 2">
    <name type="scientific">Candidatus Segetimicrobium genomatis</name>
    <dbReference type="NCBI Taxonomy" id="2569760"/>
    <lineage>
        <taxon>Bacteria</taxon>
        <taxon>Bacillati</taxon>
        <taxon>Candidatus Sysuimicrobiota</taxon>
        <taxon>Candidatus Sysuimicrobiia</taxon>
        <taxon>Candidatus Sysuimicrobiales</taxon>
        <taxon>Candidatus Segetimicrobiaceae</taxon>
        <taxon>Candidatus Segetimicrobium</taxon>
    </lineage>
</organism>
<comment type="caution">
    <text evidence="1">The sequence shown here is derived from an EMBL/GenBank/DDBJ whole genome shotgun (WGS) entry which is preliminary data.</text>
</comment>
<gene>
    <name evidence="1" type="ORF">E6H00_09635</name>
</gene>
<accession>A0A537K119</accession>